<feature type="region of interest" description="Disordered" evidence="3">
    <location>
        <begin position="1"/>
        <end position="29"/>
    </location>
</feature>
<accession>A0ABQ1UW53</accession>
<reference evidence="7" key="1">
    <citation type="journal article" date="2019" name="Int. J. Syst. Evol. Microbiol.">
        <title>The Global Catalogue of Microorganisms (GCM) 10K type strain sequencing project: providing services to taxonomists for standard genome sequencing and annotation.</title>
        <authorList>
            <consortium name="The Broad Institute Genomics Platform"/>
            <consortium name="The Broad Institute Genome Sequencing Center for Infectious Disease"/>
            <person name="Wu L."/>
            <person name="Ma J."/>
        </authorList>
    </citation>
    <scope>NUCLEOTIDE SEQUENCE [LARGE SCALE GENOMIC DNA]</scope>
    <source>
        <strain evidence="7">CCM 7855</strain>
    </source>
</reference>
<feature type="domain" description="Glycosyltransferase subfamily 4-like N-terminal" evidence="5">
    <location>
        <begin position="46"/>
        <end position="210"/>
    </location>
</feature>
<dbReference type="PANTHER" id="PTHR45947">
    <property type="entry name" value="SULFOQUINOVOSYL TRANSFERASE SQD2"/>
    <property type="match status" value="1"/>
</dbReference>
<dbReference type="Pfam" id="PF00534">
    <property type="entry name" value="Glycos_transf_1"/>
    <property type="match status" value="1"/>
</dbReference>
<keyword evidence="7" id="KW-1185">Reference proteome</keyword>
<evidence type="ECO:0000259" key="5">
    <source>
        <dbReference type="Pfam" id="PF13439"/>
    </source>
</evidence>
<comment type="caution">
    <text evidence="6">The sequence shown here is derived from an EMBL/GenBank/DDBJ whole genome shotgun (WGS) entry which is preliminary data.</text>
</comment>
<organism evidence="6 7">
    <name type="scientific">Williamsia phyllosphaerae</name>
    <dbReference type="NCBI Taxonomy" id="885042"/>
    <lineage>
        <taxon>Bacteria</taxon>
        <taxon>Bacillati</taxon>
        <taxon>Actinomycetota</taxon>
        <taxon>Actinomycetes</taxon>
        <taxon>Mycobacteriales</taxon>
        <taxon>Nocardiaceae</taxon>
        <taxon>Williamsia</taxon>
    </lineage>
</organism>
<evidence type="ECO:0000256" key="3">
    <source>
        <dbReference type="SAM" id="MobiDB-lite"/>
    </source>
</evidence>
<dbReference type="Pfam" id="PF13439">
    <property type="entry name" value="Glyco_transf_4"/>
    <property type="match status" value="1"/>
</dbReference>
<evidence type="ECO:0000256" key="2">
    <source>
        <dbReference type="ARBA" id="ARBA00022679"/>
    </source>
</evidence>
<evidence type="ECO:0000259" key="4">
    <source>
        <dbReference type="Pfam" id="PF00534"/>
    </source>
</evidence>
<proteinExistence type="predicted"/>
<dbReference type="Proteomes" id="UP000632454">
    <property type="component" value="Unassembled WGS sequence"/>
</dbReference>
<feature type="domain" description="Glycosyl transferase family 1" evidence="4">
    <location>
        <begin position="232"/>
        <end position="375"/>
    </location>
</feature>
<evidence type="ECO:0000313" key="6">
    <source>
        <dbReference type="EMBL" id="GGF28571.1"/>
    </source>
</evidence>
<sequence>MSVSFGPHGVRATADQKRGSKSRGDVPAQPGRLRVAIAHDYLTQRGGAEKVVLSMAKAFPEAVIHTTLYDPQNTYPQFEDMDVRVSAMNRIGFLRRNHRAALPLLPFASSSMSIDADVVLVSSSGWAHAFRTTGRKAVYCHSPARWLYQEQDYLGESAGWKKRAALAFLAPLLKIWDRRAARSCDIYFANSRVVRDRIKTAYGRPARVLPAPATIEIDSDPEVVPEVAHWAEQGFYLCISRLLAYKNVDAVIDSFRGTGRRLVVCGRGPEAERLRATKPDNVIMVSDLTDSQIAWLYAHSSAVVAASHEDYGLTPIEGAAHGKPSVLLRWGGFLDTAVEGLTAVYFDEPEPSLIRAAIDRFEQSAWDTEKIVEHATRFSDEQFAAQLYDIVDSLASTDTEEGAA</sequence>
<evidence type="ECO:0000313" key="7">
    <source>
        <dbReference type="Proteomes" id="UP000632454"/>
    </source>
</evidence>
<gene>
    <name evidence="6" type="ORF">GCM10007298_25470</name>
</gene>
<dbReference type="RefSeq" id="WP_308691105.1">
    <property type="nucleotide sequence ID" value="NZ_BMCS01000001.1"/>
</dbReference>
<dbReference type="InterPro" id="IPR001296">
    <property type="entry name" value="Glyco_trans_1"/>
</dbReference>
<keyword evidence="1" id="KW-0328">Glycosyltransferase</keyword>
<dbReference type="PANTHER" id="PTHR45947:SF3">
    <property type="entry name" value="SULFOQUINOVOSYL TRANSFERASE SQD2"/>
    <property type="match status" value="1"/>
</dbReference>
<evidence type="ECO:0000256" key="1">
    <source>
        <dbReference type="ARBA" id="ARBA00022676"/>
    </source>
</evidence>
<feature type="compositionally biased region" description="Basic and acidic residues" evidence="3">
    <location>
        <begin position="14"/>
        <end position="24"/>
    </location>
</feature>
<name>A0ABQ1UW53_9NOCA</name>
<dbReference type="SUPFAM" id="SSF53756">
    <property type="entry name" value="UDP-Glycosyltransferase/glycogen phosphorylase"/>
    <property type="match status" value="1"/>
</dbReference>
<dbReference type="GO" id="GO:0016740">
    <property type="term" value="F:transferase activity"/>
    <property type="evidence" value="ECO:0007669"/>
    <property type="project" value="UniProtKB-KW"/>
</dbReference>
<dbReference type="InterPro" id="IPR050194">
    <property type="entry name" value="Glycosyltransferase_grp1"/>
</dbReference>
<keyword evidence="2 6" id="KW-0808">Transferase</keyword>
<dbReference type="Gene3D" id="3.40.50.2000">
    <property type="entry name" value="Glycogen Phosphorylase B"/>
    <property type="match status" value="2"/>
</dbReference>
<protein>
    <submittedName>
        <fullName evidence="6">Glycosyl transferase</fullName>
    </submittedName>
</protein>
<dbReference type="EMBL" id="BMCS01000001">
    <property type="protein sequence ID" value="GGF28571.1"/>
    <property type="molecule type" value="Genomic_DNA"/>
</dbReference>
<dbReference type="InterPro" id="IPR028098">
    <property type="entry name" value="Glyco_trans_4-like_N"/>
</dbReference>